<sequence>MLFIPGLMSDGAVWNDVIDTLPDEISLHIATIPGFAGKPPASLDGAVIQRSTQAITAYLEDNALENVILVGHSIGGQMILKVALAAPSRIDGLVVVDSLPFLSALYTPNISINQAKAQSQMIKVQLIGMSDDMFRAQQQATVPIMSKTAAFHPKLMAWSMASDRATVAAATAEALGSDWRADLAGITTPTQVLAAYDKAMPLDRDALRSLYEDQYKALEDVHIRMVDNSFHFIPIDQPQAITDALVTVLESHQ</sequence>
<dbReference type="GO" id="GO:0016787">
    <property type="term" value="F:hydrolase activity"/>
    <property type="evidence" value="ECO:0007669"/>
    <property type="project" value="UniProtKB-KW"/>
</dbReference>
<dbReference type="InterPro" id="IPR050228">
    <property type="entry name" value="Carboxylesterase_BioH"/>
</dbReference>
<dbReference type="Gene3D" id="3.40.50.1820">
    <property type="entry name" value="alpha/beta hydrolase"/>
    <property type="match status" value="1"/>
</dbReference>
<dbReference type="InterPro" id="IPR000073">
    <property type="entry name" value="AB_hydrolase_1"/>
</dbReference>
<evidence type="ECO:0000259" key="1">
    <source>
        <dbReference type="Pfam" id="PF12697"/>
    </source>
</evidence>
<dbReference type="PANTHER" id="PTHR43194:SF2">
    <property type="entry name" value="PEROXISOMAL MEMBRANE PROTEIN LPX1"/>
    <property type="match status" value="1"/>
</dbReference>
<dbReference type="PANTHER" id="PTHR43194">
    <property type="entry name" value="HYDROLASE ALPHA/BETA FOLD FAMILY"/>
    <property type="match status" value="1"/>
</dbReference>
<dbReference type="EMBL" id="BMOV01000002">
    <property type="protein sequence ID" value="GGO08117.1"/>
    <property type="molecule type" value="Genomic_DNA"/>
</dbReference>
<protein>
    <submittedName>
        <fullName evidence="2">Alpha/beta hydrolase</fullName>
    </submittedName>
</protein>
<name>A0ABQ2L9Y0_9PROT</name>
<keyword evidence="2" id="KW-0378">Hydrolase</keyword>
<organism evidence="2 3">
    <name type="scientific">Iodidimonas muriae</name>
    <dbReference type="NCBI Taxonomy" id="261467"/>
    <lineage>
        <taxon>Bacteria</taxon>
        <taxon>Pseudomonadati</taxon>
        <taxon>Pseudomonadota</taxon>
        <taxon>Alphaproteobacteria</taxon>
        <taxon>Iodidimonadales</taxon>
        <taxon>Iodidimonadaceae</taxon>
        <taxon>Iodidimonas</taxon>
    </lineage>
</organism>
<keyword evidence="3" id="KW-1185">Reference proteome</keyword>
<feature type="domain" description="AB hydrolase-1" evidence="1">
    <location>
        <begin position="2"/>
        <end position="243"/>
    </location>
</feature>
<proteinExistence type="predicted"/>
<dbReference type="Proteomes" id="UP000602381">
    <property type="component" value="Unassembled WGS sequence"/>
</dbReference>
<dbReference type="InterPro" id="IPR029058">
    <property type="entry name" value="AB_hydrolase_fold"/>
</dbReference>
<dbReference type="SUPFAM" id="SSF53474">
    <property type="entry name" value="alpha/beta-Hydrolases"/>
    <property type="match status" value="1"/>
</dbReference>
<reference evidence="3" key="1">
    <citation type="journal article" date="2019" name="Int. J. Syst. Evol. Microbiol.">
        <title>The Global Catalogue of Microorganisms (GCM) 10K type strain sequencing project: providing services to taxonomists for standard genome sequencing and annotation.</title>
        <authorList>
            <consortium name="The Broad Institute Genomics Platform"/>
            <consortium name="The Broad Institute Genome Sequencing Center for Infectious Disease"/>
            <person name="Wu L."/>
            <person name="Ma J."/>
        </authorList>
    </citation>
    <scope>NUCLEOTIDE SEQUENCE [LARGE SCALE GENOMIC DNA]</scope>
    <source>
        <strain evidence="3">JCM 17843</strain>
    </source>
</reference>
<comment type="caution">
    <text evidence="2">The sequence shown here is derived from an EMBL/GenBank/DDBJ whole genome shotgun (WGS) entry which is preliminary data.</text>
</comment>
<dbReference type="Pfam" id="PF12697">
    <property type="entry name" value="Abhydrolase_6"/>
    <property type="match status" value="1"/>
</dbReference>
<accession>A0ABQ2L9Y0</accession>
<evidence type="ECO:0000313" key="2">
    <source>
        <dbReference type="EMBL" id="GGO08117.1"/>
    </source>
</evidence>
<evidence type="ECO:0000313" key="3">
    <source>
        <dbReference type="Proteomes" id="UP000602381"/>
    </source>
</evidence>
<gene>
    <name evidence="2" type="ORF">GCM10007972_08130</name>
</gene>